<gene>
    <name evidence="3" type="ORF">SAMN05421799_102106</name>
</gene>
<protein>
    <submittedName>
        <fullName evidence="3">Peptidase family M23</fullName>
    </submittedName>
</protein>
<sequence>MPRNIRAWPRKRQEPSPATETSEVTPDACEAPSRWTTAESDPWPESPISPLGYADDDGSIRQVESAAWLHPVRMRAKASRGFQPAGAKKPGASRGTSRLTWQLFGAIVLVASGYALQHDPRIPASLAARAVDVFDVDYTSRLQSALDEVLARLHVRPVSLGVSQALQTARAPVYGRVIQGYGPNHPEVWVQGDAGDTVQAVAPGTVLGVYQTGNTYLVKVDHGAAGIALYGGLGSVAVHPDEIVLRGQELGTLPRAPAHPVFRFSVEKNGTYENPELWVSFAGGKS</sequence>
<keyword evidence="4" id="KW-1185">Reference proteome</keyword>
<dbReference type="InterPro" id="IPR011055">
    <property type="entry name" value="Dup_hybrid_motif"/>
</dbReference>
<dbReference type="OrthoDB" id="2373416at2"/>
<dbReference type="Pfam" id="PF01551">
    <property type="entry name" value="Peptidase_M23"/>
    <property type="match status" value="1"/>
</dbReference>
<dbReference type="STRING" id="252246.SAMN05421799_102106"/>
<name>A0A1N7KQ32_9BACL</name>
<evidence type="ECO:0000313" key="3">
    <source>
        <dbReference type="EMBL" id="SIS63719.1"/>
    </source>
</evidence>
<feature type="region of interest" description="Disordered" evidence="1">
    <location>
        <begin position="1"/>
        <end position="45"/>
    </location>
</feature>
<evidence type="ECO:0000259" key="2">
    <source>
        <dbReference type="Pfam" id="PF01551"/>
    </source>
</evidence>
<dbReference type="CDD" id="cd12797">
    <property type="entry name" value="M23_peptidase"/>
    <property type="match status" value="1"/>
</dbReference>
<organism evidence="3 4">
    <name type="scientific">Alicyclobacillus vulcanalis</name>
    <dbReference type="NCBI Taxonomy" id="252246"/>
    <lineage>
        <taxon>Bacteria</taxon>
        <taxon>Bacillati</taxon>
        <taxon>Bacillota</taxon>
        <taxon>Bacilli</taxon>
        <taxon>Bacillales</taxon>
        <taxon>Alicyclobacillaceae</taxon>
        <taxon>Alicyclobacillus</taxon>
    </lineage>
</organism>
<dbReference type="RefSeq" id="WP_076344907.1">
    <property type="nucleotide sequence ID" value="NZ_FTOO01000002.1"/>
</dbReference>
<accession>A0A1N7KQ32</accession>
<dbReference type="EMBL" id="FTOO01000002">
    <property type="protein sequence ID" value="SIS63719.1"/>
    <property type="molecule type" value="Genomic_DNA"/>
</dbReference>
<proteinExistence type="predicted"/>
<dbReference type="Proteomes" id="UP000186156">
    <property type="component" value="Unassembled WGS sequence"/>
</dbReference>
<dbReference type="SUPFAM" id="SSF51261">
    <property type="entry name" value="Duplicated hybrid motif"/>
    <property type="match status" value="1"/>
</dbReference>
<dbReference type="AlphaFoldDB" id="A0A1N7KQ32"/>
<dbReference type="InterPro" id="IPR016047">
    <property type="entry name" value="M23ase_b-sheet_dom"/>
</dbReference>
<evidence type="ECO:0000256" key="1">
    <source>
        <dbReference type="SAM" id="MobiDB-lite"/>
    </source>
</evidence>
<reference evidence="4" key="1">
    <citation type="submission" date="2017-01" db="EMBL/GenBank/DDBJ databases">
        <authorList>
            <person name="Varghese N."/>
            <person name="Submissions S."/>
        </authorList>
    </citation>
    <scope>NUCLEOTIDE SEQUENCE [LARGE SCALE GENOMIC DNA]</scope>
    <source>
        <strain evidence="4">DSM 16176</strain>
    </source>
</reference>
<feature type="domain" description="M23ase beta-sheet core" evidence="2">
    <location>
        <begin position="189"/>
        <end position="275"/>
    </location>
</feature>
<evidence type="ECO:0000313" key="4">
    <source>
        <dbReference type="Proteomes" id="UP000186156"/>
    </source>
</evidence>
<dbReference type="Gene3D" id="2.70.70.10">
    <property type="entry name" value="Glucose Permease (Domain IIA)"/>
    <property type="match status" value="1"/>
</dbReference>